<dbReference type="RefSeq" id="WP_126351296.1">
    <property type="nucleotide sequence ID" value="NZ_CP086380.1"/>
</dbReference>
<evidence type="ECO:0000313" key="2">
    <source>
        <dbReference type="Proteomes" id="UP000277766"/>
    </source>
</evidence>
<gene>
    <name evidence="1" type="ORF">EJ104_03065</name>
</gene>
<dbReference type="Proteomes" id="UP000277766">
    <property type="component" value="Unassembled WGS sequence"/>
</dbReference>
<evidence type="ECO:0000313" key="1">
    <source>
        <dbReference type="EMBL" id="RTR29385.1"/>
    </source>
</evidence>
<dbReference type="EMBL" id="RXPE01000004">
    <property type="protein sequence ID" value="RTR29385.1"/>
    <property type="molecule type" value="Genomic_DNA"/>
</dbReference>
<name>A0A431W1S2_9DEIO</name>
<accession>A0A431W1S2</accession>
<comment type="caution">
    <text evidence="1">The sequence shown here is derived from an EMBL/GenBank/DDBJ whole genome shotgun (WGS) entry which is preliminary data.</text>
</comment>
<protein>
    <submittedName>
        <fullName evidence="1">Uncharacterized protein</fullName>
    </submittedName>
</protein>
<sequence length="124" mass="13850">MNQPQWLEAISQRLSDFFPGVSCQTDPGAGRIMLNAEGRHVSQLNVAELLGPAPDAEATGFILYHALSTVQDDLLMFWGRWEALELAARVEAIKLATPKVWHGSDRWHWGYRLPGGEVLELEPV</sequence>
<dbReference type="AlphaFoldDB" id="A0A431W1S2"/>
<keyword evidence="2" id="KW-1185">Reference proteome</keyword>
<reference evidence="1 2" key="1">
    <citation type="submission" date="2018-12" db="EMBL/GenBank/DDBJ databases">
        <title>Deinococcus radiophilus ATCC 27603 genome sequencing and assembly.</title>
        <authorList>
            <person name="Maclea K.S."/>
            <person name="Maynard C.R."/>
        </authorList>
    </citation>
    <scope>NUCLEOTIDE SEQUENCE [LARGE SCALE GENOMIC DNA]</scope>
    <source>
        <strain evidence="1 2">ATCC 27603</strain>
    </source>
</reference>
<dbReference type="OrthoDB" id="9781415at2"/>
<organism evidence="1 2">
    <name type="scientific">Deinococcus radiophilus</name>
    <dbReference type="NCBI Taxonomy" id="32062"/>
    <lineage>
        <taxon>Bacteria</taxon>
        <taxon>Thermotogati</taxon>
        <taxon>Deinococcota</taxon>
        <taxon>Deinococci</taxon>
        <taxon>Deinococcales</taxon>
        <taxon>Deinococcaceae</taxon>
        <taxon>Deinococcus</taxon>
    </lineage>
</organism>
<proteinExistence type="predicted"/>